<dbReference type="PATRIC" id="fig|1300343.5.peg.791"/>
<protein>
    <submittedName>
        <fullName evidence="2">Uncharacterized protein</fullName>
    </submittedName>
</protein>
<dbReference type="KEGG" id="ddo:I597_0780"/>
<keyword evidence="1" id="KW-1133">Transmembrane helix</keyword>
<name>A0A0A2GXJ3_9FLAO</name>
<dbReference type="EMBL" id="JSAQ01000001">
    <property type="protein sequence ID" value="KGO07056.1"/>
    <property type="molecule type" value="Genomic_DNA"/>
</dbReference>
<gene>
    <name evidence="2" type="ORF">NV36_09540</name>
</gene>
<sequence length="97" mass="11071">MFKAISLYALAFMMSFSIVGPSFIALFESDSSIEIVQDIEEEQSESKKELEEYEKFLTDDLSFSIIRTDDPVLAFYCYLDSSYGHIKDVSSPPPDYV</sequence>
<proteinExistence type="predicted"/>
<reference evidence="2 3" key="1">
    <citation type="submission" date="2014-10" db="EMBL/GenBank/DDBJ databases">
        <title>Draft genome sequence of the proteorhodopsin-containing marine bacterium Dokdonia donghaensis.</title>
        <authorList>
            <person name="Gomez-Consarnau L."/>
            <person name="Gonzalez J.M."/>
            <person name="Riedel T."/>
            <person name="Jaenicke S."/>
            <person name="Wagner-Doebler I."/>
            <person name="Fuhrman J.A."/>
        </authorList>
    </citation>
    <scope>NUCLEOTIDE SEQUENCE [LARGE SCALE GENOMIC DNA]</scope>
    <source>
        <strain evidence="2 3">DSW-1</strain>
    </source>
</reference>
<evidence type="ECO:0000313" key="2">
    <source>
        <dbReference type="EMBL" id="KGO07056.1"/>
    </source>
</evidence>
<dbReference type="AlphaFoldDB" id="A0A0A2GXJ3"/>
<keyword evidence="1" id="KW-0812">Transmembrane</keyword>
<comment type="caution">
    <text evidence="2">The sequence shown here is derived from an EMBL/GenBank/DDBJ whole genome shotgun (WGS) entry which is preliminary data.</text>
</comment>
<organism evidence="2 3">
    <name type="scientific">Dokdonia donghaensis DSW-1</name>
    <dbReference type="NCBI Taxonomy" id="1300343"/>
    <lineage>
        <taxon>Bacteria</taxon>
        <taxon>Pseudomonadati</taxon>
        <taxon>Bacteroidota</taxon>
        <taxon>Flavobacteriia</taxon>
        <taxon>Flavobacteriales</taxon>
        <taxon>Flavobacteriaceae</taxon>
        <taxon>Dokdonia</taxon>
    </lineage>
</organism>
<evidence type="ECO:0000256" key="1">
    <source>
        <dbReference type="SAM" id="Phobius"/>
    </source>
</evidence>
<evidence type="ECO:0000313" key="3">
    <source>
        <dbReference type="Proteomes" id="UP000030140"/>
    </source>
</evidence>
<feature type="transmembrane region" description="Helical" evidence="1">
    <location>
        <begin position="7"/>
        <end position="27"/>
    </location>
</feature>
<accession>A0A0A2GXJ3</accession>
<dbReference type="Proteomes" id="UP000030140">
    <property type="component" value="Unassembled WGS sequence"/>
</dbReference>
<keyword evidence="1" id="KW-0472">Membrane</keyword>
<dbReference type="RefSeq" id="WP_035326576.1">
    <property type="nucleotide sequence ID" value="NZ_CP015125.1"/>
</dbReference>
<keyword evidence="3" id="KW-1185">Reference proteome</keyword>